<dbReference type="PANTHER" id="PTHR33608:SF6">
    <property type="entry name" value="BLL2464 PROTEIN"/>
    <property type="match status" value="1"/>
</dbReference>
<dbReference type="eggNOG" id="COG1721">
    <property type="taxonomic scope" value="Bacteria"/>
</dbReference>
<dbReference type="SUPFAM" id="SSF53300">
    <property type="entry name" value="vWA-like"/>
    <property type="match status" value="1"/>
</dbReference>
<dbReference type="HOGENOM" id="CLU_054927_2_1_12"/>
<evidence type="ECO:0000313" key="2">
    <source>
        <dbReference type="EMBL" id="ACH93130.1"/>
    </source>
</evidence>
<dbReference type="Proteomes" id="UP000000611">
    <property type="component" value="Chromosome"/>
</dbReference>
<dbReference type="AlphaFoldDB" id="B5RL01"/>
<accession>B5RL01</accession>
<gene>
    <name evidence="2" type="ordered locus">BDU_174</name>
</gene>
<dbReference type="Pfam" id="PF01882">
    <property type="entry name" value="DUF58"/>
    <property type="match status" value="1"/>
</dbReference>
<name>B5RL01_BORDL</name>
<keyword evidence="3" id="KW-1185">Reference proteome</keyword>
<dbReference type="PANTHER" id="PTHR33608">
    <property type="entry name" value="BLL2464 PROTEIN"/>
    <property type="match status" value="1"/>
</dbReference>
<dbReference type="KEGG" id="bdu:BDU_174"/>
<protein>
    <submittedName>
        <fullName evidence="2">Uncharacterized conserved protein</fullName>
    </submittedName>
</protein>
<evidence type="ECO:0000313" key="3">
    <source>
        <dbReference type="Proteomes" id="UP000000611"/>
    </source>
</evidence>
<feature type="domain" description="DUF58" evidence="1">
    <location>
        <begin position="49"/>
        <end position="251"/>
    </location>
</feature>
<dbReference type="InterPro" id="IPR002881">
    <property type="entry name" value="DUF58"/>
</dbReference>
<proteinExistence type="predicted"/>
<reference evidence="2 3" key="1">
    <citation type="journal article" date="2008" name="PLoS Genet.">
        <title>The genome of Borrelia recurrentis, the agent of deadly louse-borne relapsing fever, is a degraded subset of tick-borne Borrelia duttonii.</title>
        <authorList>
            <person name="Lescot M."/>
            <person name="Audic S."/>
            <person name="Robert C."/>
            <person name="Nguyen T.T."/>
            <person name="Blanc G."/>
            <person name="Cutler S.J."/>
            <person name="Wincker P."/>
            <person name="Couloux A."/>
            <person name="Claverie J.-M."/>
            <person name="Raoult D."/>
            <person name="Drancourt M."/>
        </authorList>
    </citation>
    <scope>NUCLEOTIDE SEQUENCE [LARGE SCALE GENOMIC DNA]</scope>
    <source>
        <strain evidence="2 3">Ly</strain>
    </source>
</reference>
<sequence length="295" mass="34549">MDMQYSSESSASTKTKIKALKFFSRKMLLELNFGGYRSIFKGLGLEFHEFRPYEETDDARLIDWNVSSKTDNIFSKVFREDKGINLHLLVDNSLSMSLGSITSKKEIQDLLVSIFAHMAFFNNDKIGMTFFSSKTDKFISSRKGYSHLGLILNETINRQLKRGSNLTYVFKNTAEYYKKRSLIIIISDFKASDYFKSLTVLSKRHNIIAIRLTDFFDENLPQYGVLTYEDIETREDFLVSGFSKKILNSYKNYWTLDKIKWRKECIKRNINFIEIDTRDDVFKKLKVLLKKENGI</sequence>
<evidence type="ECO:0000259" key="1">
    <source>
        <dbReference type="Pfam" id="PF01882"/>
    </source>
</evidence>
<dbReference type="STRING" id="412419.BDU_174"/>
<dbReference type="EMBL" id="CP000976">
    <property type="protein sequence ID" value="ACH93130.1"/>
    <property type="molecule type" value="Genomic_DNA"/>
</dbReference>
<organism evidence="2 3">
    <name type="scientific">Borrelia duttonii (strain Ly)</name>
    <dbReference type="NCBI Taxonomy" id="412419"/>
    <lineage>
        <taxon>Bacteria</taxon>
        <taxon>Pseudomonadati</taxon>
        <taxon>Spirochaetota</taxon>
        <taxon>Spirochaetia</taxon>
        <taxon>Spirochaetales</taxon>
        <taxon>Borreliaceae</taxon>
        <taxon>Borrelia</taxon>
    </lineage>
</organism>
<dbReference type="InterPro" id="IPR036465">
    <property type="entry name" value="vWFA_dom_sf"/>
</dbReference>